<protein>
    <recommendedName>
        <fullName evidence="2">Alpha-1,4 glucan phosphorylase</fullName>
        <ecNumber evidence="2">2.4.1.1</ecNumber>
    </recommendedName>
</protein>
<accession>A0A8H5BUI2</accession>
<dbReference type="GO" id="GO:0008184">
    <property type="term" value="F:glycogen phosphorylase activity"/>
    <property type="evidence" value="ECO:0007669"/>
    <property type="project" value="InterPro"/>
</dbReference>
<dbReference type="InterPro" id="IPR000811">
    <property type="entry name" value="Glyco_trans_35"/>
</dbReference>
<comment type="catalytic activity">
    <reaction evidence="2">
        <text>[(1-&gt;4)-alpha-D-glucosyl](n) + phosphate = [(1-&gt;4)-alpha-D-glucosyl](n-1) + alpha-D-glucose 1-phosphate</text>
        <dbReference type="Rhea" id="RHEA:41732"/>
        <dbReference type="Rhea" id="RHEA-COMP:9584"/>
        <dbReference type="Rhea" id="RHEA-COMP:9586"/>
        <dbReference type="ChEBI" id="CHEBI:15444"/>
        <dbReference type="ChEBI" id="CHEBI:43474"/>
        <dbReference type="ChEBI" id="CHEBI:58601"/>
        <dbReference type="EC" id="2.4.1.1"/>
    </reaction>
</comment>
<dbReference type="PANTHER" id="PTHR11468">
    <property type="entry name" value="GLYCOGEN PHOSPHORYLASE"/>
    <property type="match status" value="1"/>
</dbReference>
<keyword evidence="2" id="KW-0328">Glycosyltransferase</keyword>
<sequence>MNQVLDLGMIVQSPLWSRLNLLLHALGSSLKVGSSTFACAGEAFARRVSTYDAAISRTASYVDSSWMATEMETTSDHLRPLDPLYQNLHHVVPIEQKCPSLAAVVKSVASDVLGNAHVYKRVWTSWLLNTIRQSDYYLVTDDFDSYIAAPGMVDEAYREKEEWIKKFTRITTNMDKFSSDRTINEYAESYWNLDACPLLANID</sequence>
<comment type="function">
    <text evidence="2">Allosteric enzyme that catalyzes the rate-limiting step in glycogen catabolism, the phosphorolytic cleavage of glycogen to produce glucose-1-phosphate, and plays a central role in maintaining cellular and organismal glucose homeostasis.</text>
</comment>
<gene>
    <name evidence="3" type="ORF">D9619_009345</name>
</gene>
<reference evidence="3 4" key="1">
    <citation type="journal article" date="2020" name="ISME J.">
        <title>Uncovering the hidden diversity of litter-decomposition mechanisms in mushroom-forming fungi.</title>
        <authorList>
            <person name="Floudas D."/>
            <person name="Bentzer J."/>
            <person name="Ahren D."/>
            <person name="Johansson T."/>
            <person name="Persson P."/>
            <person name="Tunlid A."/>
        </authorList>
    </citation>
    <scope>NUCLEOTIDE SEQUENCE [LARGE SCALE GENOMIC DNA]</scope>
    <source>
        <strain evidence="3 4">CBS 101986</strain>
    </source>
</reference>
<proteinExistence type="inferred from homology"/>
<keyword evidence="2" id="KW-0663">Pyridoxal phosphate</keyword>
<dbReference type="Proteomes" id="UP000567179">
    <property type="component" value="Unassembled WGS sequence"/>
</dbReference>
<name>A0A8H5BUI2_9AGAR</name>
<keyword evidence="4" id="KW-1185">Reference proteome</keyword>
<organism evidence="3 4">
    <name type="scientific">Psilocybe cf. subviscida</name>
    <dbReference type="NCBI Taxonomy" id="2480587"/>
    <lineage>
        <taxon>Eukaryota</taxon>
        <taxon>Fungi</taxon>
        <taxon>Dikarya</taxon>
        <taxon>Basidiomycota</taxon>
        <taxon>Agaricomycotina</taxon>
        <taxon>Agaricomycetes</taxon>
        <taxon>Agaricomycetidae</taxon>
        <taxon>Agaricales</taxon>
        <taxon>Agaricineae</taxon>
        <taxon>Strophariaceae</taxon>
        <taxon>Psilocybe</taxon>
    </lineage>
</organism>
<dbReference type="EC" id="2.4.1.1" evidence="2"/>
<dbReference type="Pfam" id="PF00343">
    <property type="entry name" value="Phosphorylase"/>
    <property type="match status" value="1"/>
</dbReference>
<keyword evidence="2" id="KW-0808">Transferase</keyword>
<dbReference type="AlphaFoldDB" id="A0A8H5BUI2"/>
<evidence type="ECO:0000256" key="2">
    <source>
        <dbReference type="RuleBase" id="RU000587"/>
    </source>
</evidence>
<dbReference type="SUPFAM" id="SSF53756">
    <property type="entry name" value="UDP-Glycosyltransferase/glycogen phosphorylase"/>
    <property type="match status" value="1"/>
</dbReference>
<comment type="similarity">
    <text evidence="1 2">Belongs to the glycogen phosphorylase family.</text>
</comment>
<dbReference type="Gene3D" id="3.40.50.2000">
    <property type="entry name" value="Glycogen Phosphorylase B"/>
    <property type="match status" value="2"/>
</dbReference>
<dbReference type="GO" id="GO:0030170">
    <property type="term" value="F:pyridoxal phosphate binding"/>
    <property type="evidence" value="ECO:0007669"/>
    <property type="project" value="TreeGrafter"/>
</dbReference>
<evidence type="ECO:0000313" key="4">
    <source>
        <dbReference type="Proteomes" id="UP000567179"/>
    </source>
</evidence>
<dbReference type="GO" id="GO:0005737">
    <property type="term" value="C:cytoplasm"/>
    <property type="evidence" value="ECO:0007669"/>
    <property type="project" value="TreeGrafter"/>
</dbReference>
<keyword evidence="2" id="KW-0119">Carbohydrate metabolism</keyword>
<comment type="caution">
    <text evidence="3">The sequence shown here is derived from an EMBL/GenBank/DDBJ whole genome shotgun (WGS) entry which is preliminary data.</text>
</comment>
<evidence type="ECO:0000256" key="1">
    <source>
        <dbReference type="ARBA" id="ARBA00006047"/>
    </source>
</evidence>
<dbReference type="PANTHER" id="PTHR11468:SF3">
    <property type="entry name" value="GLYCOGEN PHOSPHORYLASE, LIVER FORM"/>
    <property type="match status" value="1"/>
</dbReference>
<dbReference type="GO" id="GO:0005980">
    <property type="term" value="P:glycogen catabolic process"/>
    <property type="evidence" value="ECO:0007669"/>
    <property type="project" value="TreeGrafter"/>
</dbReference>
<comment type="cofactor">
    <cofactor evidence="2">
        <name>pyridoxal 5'-phosphate</name>
        <dbReference type="ChEBI" id="CHEBI:597326"/>
    </cofactor>
</comment>
<dbReference type="OrthoDB" id="9215500at2759"/>
<evidence type="ECO:0000313" key="3">
    <source>
        <dbReference type="EMBL" id="KAF5329568.1"/>
    </source>
</evidence>
<dbReference type="EMBL" id="JAACJJ010000002">
    <property type="protein sequence ID" value="KAF5329568.1"/>
    <property type="molecule type" value="Genomic_DNA"/>
</dbReference>